<sequence length="696" mass="77241">MEKYQNTKLTPQERAEDIVSKMTLEEKVSQLRYDAFEIERLGLPAYNWWNESLHGVARAGTATMFPQAIGLAATFDENLIGNVGDICATEARAKYNASKKQGDCGIYKGLTMWSPNINIFRDPRWGRGQETYGECPYLTSRLGVRFAKGLQGDQPVLKVAACAKHYAGHSGPENVRHQFDAEINDKDLNETYLPAFEALVKEAQVESVMGAYNRLNHEPACASDYLMDKLKAWGFDGHFISDCWAIRDFHTHHKITSTPAESAALALNMGCDLNCGNTYQHLLEALEAGLVSEEVVTASAERLMRTRIRLGMLDETCAFDDIGYEQVSSEAHKAYSLECAQKSMVLLKNNGLLPLDQNKIDKIAVIGPNASSIEALRGNYYGTADEYWTFLDGIRNTFKGRIYYSEGSHLFSALLQPLAQPGDGYSEAVTAAQHSDVVILCVGLDATIEGEEGDTGNAFAAGDKVNLYLPKSQRKLVEQILALNKPTVIVNASGSAMNVLGDQADAIIQTWYPGQMGGKALADILFGTVSPSGKLPVTFYESTELLPDFEDYSMKNRTYRYVENNVLYPFGYGLTYSDVICKDLKFDLDSKTASFTVVNQGNYDTDEVVQLYIRCENSEHEVRNHKLCGFKRIHIKQDEVLELEIQISEKAFEVVNDAGVSFVDGNLFTLYVGVNQPDDLSEKLTGRKCSACQIEL</sequence>
<evidence type="ECO:0000259" key="4">
    <source>
        <dbReference type="SMART" id="SM01217"/>
    </source>
</evidence>
<dbReference type="Pfam" id="PF00933">
    <property type="entry name" value="Glyco_hydro_3"/>
    <property type="match status" value="1"/>
</dbReference>
<dbReference type="InterPro" id="IPR017853">
    <property type="entry name" value="GH"/>
</dbReference>
<gene>
    <name evidence="5" type="ORF">ISU02_04415</name>
</gene>
<keyword evidence="3 5" id="KW-0378">Hydrolase</keyword>
<dbReference type="Pfam" id="PF01915">
    <property type="entry name" value="Glyco_hydro_3_C"/>
    <property type="match status" value="1"/>
</dbReference>
<accession>A0ABR9ZRT5</accession>
<keyword evidence="2" id="KW-0732">Signal</keyword>
<protein>
    <submittedName>
        <fullName evidence="5">Glycoside hydrolase family 3 C-terminal domain-containing protein</fullName>
    </submittedName>
</protein>
<dbReference type="PANTHER" id="PTHR42721">
    <property type="entry name" value="SUGAR HYDROLASE-RELATED"/>
    <property type="match status" value="1"/>
</dbReference>
<dbReference type="InterPro" id="IPR026891">
    <property type="entry name" value="Fn3-like"/>
</dbReference>
<comment type="caution">
    <text evidence="5">The sequence shown here is derived from an EMBL/GenBank/DDBJ whole genome shotgun (WGS) entry which is preliminary data.</text>
</comment>
<dbReference type="SUPFAM" id="SSF51445">
    <property type="entry name" value="(Trans)glycosidases"/>
    <property type="match status" value="1"/>
</dbReference>
<keyword evidence="6" id="KW-1185">Reference proteome</keyword>
<comment type="similarity">
    <text evidence="1">Belongs to the glycosyl hydrolase 3 family.</text>
</comment>
<dbReference type="Gene3D" id="3.20.20.300">
    <property type="entry name" value="Glycoside hydrolase, family 3, N-terminal domain"/>
    <property type="match status" value="1"/>
</dbReference>
<dbReference type="SUPFAM" id="SSF52279">
    <property type="entry name" value="Beta-D-glucan exohydrolase, C-terminal domain"/>
    <property type="match status" value="1"/>
</dbReference>
<name>A0ABR9ZRT5_9FIRM</name>
<evidence type="ECO:0000313" key="6">
    <source>
        <dbReference type="Proteomes" id="UP000614200"/>
    </source>
</evidence>
<evidence type="ECO:0000313" key="5">
    <source>
        <dbReference type="EMBL" id="MBF4692344.1"/>
    </source>
</evidence>
<dbReference type="InterPro" id="IPR001764">
    <property type="entry name" value="Glyco_hydro_3_N"/>
</dbReference>
<evidence type="ECO:0000256" key="2">
    <source>
        <dbReference type="ARBA" id="ARBA00022729"/>
    </source>
</evidence>
<dbReference type="InterPro" id="IPR013783">
    <property type="entry name" value="Ig-like_fold"/>
</dbReference>
<dbReference type="GO" id="GO:0016787">
    <property type="term" value="F:hydrolase activity"/>
    <property type="evidence" value="ECO:0007669"/>
    <property type="project" value="UniProtKB-KW"/>
</dbReference>
<dbReference type="InterPro" id="IPR036881">
    <property type="entry name" value="Glyco_hydro_3_C_sf"/>
</dbReference>
<dbReference type="SMART" id="SM01217">
    <property type="entry name" value="Fn3_like"/>
    <property type="match status" value="1"/>
</dbReference>
<evidence type="ECO:0000256" key="3">
    <source>
        <dbReference type="ARBA" id="ARBA00022801"/>
    </source>
</evidence>
<dbReference type="PANTHER" id="PTHR42721:SF3">
    <property type="entry name" value="BETA-D-XYLOSIDASE 5-RELATED"/>
    <property type="match status" value="1"/>
</dbReference>
<dbReference type="Gene3D" id="2.60.40.10">
    <property type="entry name" value="Immunoglobulins"/>
    <property type="match status" value="1"/>
</dbReference>
<proteinExistence type="inferred from homology"/>
<dbReference type="PRINTS" id="PR00133">
    <property type="entry name" value="GLHYDRLASE3"/>
</dbReference>
<dbReference type="RefSeq" id="WP_194700577.1">
    <property type="nucleotide sequence ID" value="NZ_JADKNH010000002.1"/>
</dbReference>
<dbReference type="InterPro" id="IPR036962">
    <property type="entry name" value="Glyco_hydro_3_N_sf"/>
</dbReference>
<dbReference type="InterPro" id="IPR044993">
    <property type="entry name" value="BXL"/>
</dbReference>
<reference evidence="5 6" key="1">
    <citation type="submission" date="2020-11" db="EMBL/GenBank/DDBJ databases">
        <title>Fusibacter basophilias sp. nov.</title>
        <authorList>
            <person name="Qiu D."/>
        </authorList>
    </citation>
    <scope>NUCLEOTIDE SEQUENCE [LARGE SCALE GENOMIC DNA]</scope>
    <source>
        <strain evidence="5 6">Q10-2</strain>
    </source>
</reference>
<dbReference type="Proteomes" id="UP000614200">
    <property type="component" value="Unassembled WGS sequence"/>
</dbReference>
<dbReference type="EMBL" id="JADKNH010000002">
    <property type="protein sequence ID" value="MBF4692344.1"/>
    <property type="molecule type" value="Genomic_DNA"/>
</dbReference>
<dbReference type="Pfam" id="PF14310">
    <property type="entry name" value="Fn3-like"/>
    <property type="match status" value="1"/>
</dbReference>
<dbReference type="Gene3D" id="3.40.50.1700">
    <property type="entry name" value="Glycoside hydrolase family 3 C-terminal domain"/>
    <property type="match status" value="1"/>
</dbReference>
<organism evidence="5 6">
    <name type="scientific">Fusibacter ferrireducens</name>
    <dbReference type="NCBI Taxonomy" id="2785058"/>
    <lineage>
        <taxon>Bacteria</taxon>
        <taxon>Bacillati</taxon>
        <taxon>Bacillota</taxon>
        <taxon>Clostridia</taxon>
        <taxon>Eubacteriales</taxon>
        <taxon>Eubacteriales Family XII. Incertae Sedis</taxon>
        <taxon>Fusibacter</taxon>
    </lineage>
</organism>
<feature type="domain" description="Fibronectin type III-like" evidence="4">
    <location>
        <begin position="607"/>
        <end position="676"/>
    </location>
</feature>
<dbReference type="InterPro" id="IPR002772">
    <property type="entry name" value="Glyco_hydro_3_C"/>
</dbReference>
<evidence type="ECO:0000256" key="1">
    <source>
        <dbReference type="ARBA" id="ARBA00005336"/>
    </source>
</evidence>